<keyword evidence="7 11" id="KW-0067">ATP-binding</keyword>
<dbReference type="PANTHER" id="PTHR43297">
    <property type="entry name" value="OLIGOPEPTIDE TRANSPORT ATP-BINDING PROTEIN APPD"/>
    <property type="match status" value="1"/>
</dbReference>
<evidence type="ECO:0000256" key="8">
    <source>
        <dbReference type="ARBA" id="ARBA00022967"/>
    </source>
</evidence>
<dbReference type="SMART" id="SM00382">
    <property type="entry name" value="AAA"/>
    <property type="match status" value="2"/>
</dbReference>
<accession>A0A975ZP40</accession>
<evidence type="ECO:0000313" key="11">
    <source>
        <dbReference type="EMBL" id="SEJ76572.1"/>
    </source>
</evidence>
<evidence type="ECO:0000256" key="3">
    <source>
        <dbReference type="ARBA" id="ARBA00022448"/>
    </source>
</evidence>
<evidence type="ECO:0000256" key="2">
    <source>
        <dbReference type="ARBA" id="ARBA00005417"/>
    </source>
</evidence>
<evidence type="ECO:0000256" key="5">
    <source>
        <dbReference type="ARBA" id="ARBA00022519"/>
    </source>
</evidence>
<comment type="similarity">
    <text evidence="2">Belongs to the ABC transporter superfamily.</text>
</comment>
<evidence type="ECO:0000256" key="6">
    <source>
        <dbReference type="ARBA" id="ARBA00022741"/>
    </source>
</evidence>
<dbReference type="InterPro" id="IPR013563">
    <property type="entry name" value="Oligopep_ABC_C"/>
</dbReference>
<comment type="subcellular location">
    <subcellularLocation>
        <location evidence="1">Cell inner membrane</location>
        <topology evidence="1">Peripheral membrane protein</topology>
    </subcellularLocation>
</comment>
<dbReference type="Pfam" id="PF08352">
    <property type="entry name" value="oligo_HPY"/>
    <property type="match status" value="2"/>
</dbReference>
<dbReference type="InterPro" id="IPR050388">
    <property type="entry name" value="ABC_Ni/Peptide_Import"/>
</dbReference>
<dbReference type="NCBIfam" id="NF008453">
    <property type="entry name" value="PRK11308.1"/>
    <property type="match status" value="2"/>
</dbReference>
<dbReference type="InterPro" id="IPR027417">
    <property type="entry name" value="P-loop_NTPase"/>
</dbReference>
<dbReference type="Pfam" id="PF00005">
    <property type="entry name" value="ABC_tran"/>
    <property type="match status" value="2"/>
</dbReference>
<keyword evidence="4" id="KW-1003">Cell membrane</keyword>
<gene>
    <name evidence="11" type="ORF">SAMN04487940_11048</name>
</gene>
<dbReference type="GO" id="GO:0055085">
    <property type="term" value="P:transmembrane transport"/>
    <property type="evidence" value="ECO:0007669"/>
    <property type="project" value="UniProtKB-ARBA"/>
</dbReference>
<dbReference type="AlphaFoldDB" id="A0A975ZP40"/>
<dbReference type="GO" id="GO:0015833">
    <property type="term" value="P:peptide transport"/>
    <property type="evidence" value="ECO:0007669"/>
    <property type="project" value="InterPro"/>
</dbReference>
<keyword evidence="9" id="KW-0472">Membrane</keyword>
<dbReference type="InterPro" id="IPR017871">
    <property type="entry name" value="ABC_transporter-like_CS"/>
</dbReference>
<reference evidence="11 12" key="1">
    <citation type="submission" date="2016-10" db="EMBL/GenBank/DDBJ databases">
        <authorList>
            <person name="Varghese N."/>
            <person name="Submissions S."/>
        </authorList>
    </citation>
    <scope>NUCLEOTIDE SEQUENCE [LARGE SCALE GENOMIC DNA]</scope>
    <source>
        <strain evidence="11 12">FF3</strain>
    </source>
</reference>
<feature type="domain" description="ABC transporter" evidence="10">
    <location>
        <begin position="7"/>
        <end position="263"/>
    </location>
</feature>
<evidence type="ECO:0000256" key="7">
    <source>
        <dbReference type="ARBA" id="ARBA00022840"/>
    </source>
</evidence>
<dbReference type="GO" id="GO:0016887">
    <property type="term" value="F:ATP hydrolysis activity"/>
    <property type="evidence" value="ECO:0007669"/>
    <property type="project" value="InterPro"/>
</dbReference>
<keyword evidence="12" id="KW-1185">Reference proteome</keyword>
<dbReference type="Proteomes" id="UP000182932">
    <property type="component" value="Unassembled WGS sequence"/>
</dbReference>
<feature type="domain" description="ABC transporter" evidence="10">
    <location>
        <begin position="302"/>
        <end position="552"/>
    </location>
</feature>
<proteinExistence type="inferred from homology"/>
<dbReference type="Gene3D" id="3.40.50.300">
    <property type="entry name" value="P-loop containing nucleotide triphosphate hydrolases"/>
    <property type="match status" value="2"/>
</dbReference>
<keyword evidence="8" id="KW-1278">Translocase</keyword>
<name>A0A975ZP40_9RHOB</name>
<keyword evidence="3" id="KW-0813">Transport</keyword>
<dbReference type="CDD" id="cd03257">
    <property type="entry name" value="ABC_NikE_OppD_transporters"/>
    <property type="match status" value="2"/>
</dbReference>
<evidence type="ECO:0000259" key="10">
    <source>
        <dbReference type="PROSITE" id="PS50893"/>
    </source>
</evidence>
<evidence type="ECO:0000256" key="4">
    <source>
        <dbReference type="ARBA" id="ARBA00022475"/>
    </source>
</evidence>
<protein>
    <submittedName>
        <fullName evidence="11">Peptide/nickel transport system ATP-binding protein</fullName>
    </submittedName>
</protein>
<dbReference type="SUPFAM" id="SSF52540">
    <property type="entry name" value="P-loop containing nucleoside triphosphate hydrolases"/>
    <property type="match status" value="2"/>
</dbReference>
<dbReference type="InterPro" id="IPR003439">
    <property type="entry name" value="ABC_transporter-like_ATP-bd"/>
</dbReference>
<keyword evidence="5" id="KW-0997">Cell inner membrane</keyword>
<organism evidence="11 12">
    <name type="scientific">Marinovum algicola</name>
    <dbReference type="NCBI Taxonomy" id="42444"/>
    <lineage>
        <taxon>Bacteria</taxon>
        <taxon>Pseudomonadati</taxon>
        <taxon>Pseudomonadota</taxon>
        <taxon>Alphaproteobacteria</taxon>
        <taxon>Rhodobacterales</taxon>
        <taxon>Roseobacteraceae</taxon>
        <taxon>Marinovum</taxon>
    </lineage>
</organism>
<keyword evidence="6" id="KW-0547">Nucleotide-binding</keyword>
<dbReference type="FunFam" id="3.40.50.300:FF:000016">
    <property type="entry name" value="Oligopeptide ABC transporter ATP-binding component"/>
    <property type="match status" value="2"/>
</dbReference>
<dbReference type="GO" id="GO:0005886">
    <property type="term" value="C:plasma membrane"/>
    <property type="evidence" value="ECO:0007669"/>
    <property type="project" value="UniProtKB-SubCell"/>
</dbReference>
<evidence type="ECO:0000313" key="12">
    <source>
        <dbReference type="Proteomes" id="UP000182932"/>
    </source>
</evidence>
<comment type="caution">
    <text evidence="11">The sequence shown here is derived from an EMBL/GenBank/DDBJ whole genome shotgun (WGS) entry which is preliminary data.</text>
</comment>
<dbReference type="GO" id="GO:0005524">
    <property type="term" value="F:ATP binding"/>
    <property type="evidence" value="ECO:0007669"/>
    <property type="project" value="UniProtKB-KW"/>
</dbReference>
<dbReference type="RefSeq" id="WP_074837201.1">
    <property type="nucleotide sequence ID" value="NZ_FNYY01000010.1"/>
</dbReference>
<dbReference type="PANTHER" id="PTHR43297:SF14">
    <property type="entry name" value="ATPASE AAA-TYPE CORE DOMAIN-CONTAINING PROTEIN"/>
    <property type="match status" value="1"/>
</dbReference>
<dbReference type="PROSITE" id="PS00211">
    <property type="entry name" value="ABC_TRANSPORTER_1"/>
    <property type="match status" value="2"/>
</dbReference>
<sequence>MLDQPIARIDRLRVTFQTRDGPVAGVADLSFDINPGETVCVVGESGSGKSVSSLSLMRLVEFGGGEIAGGRLLFDRREGGETDLTQSTQEAMRGIRGNEIGMIFQEPMTALNPVFTVGRQLTEGLRLHRGMSRRQARARALELLRQVRMPEPERRLRQYPHELSGGMRQRVVIAMALACAPRLLIADEPTTALDVTIQAEILALIDRLKRETGTAVMFITHDMAVVAQMADRVVVMHQGRKVEEGPVERLFEAPQHAYTRALLAAVPRLGEMRGKPAPEPMRLLGADDQRIAPIPGSTTPLLRVRNLTTRFAVRGGLFRRTVAQVHAVEDVSFTLNRGRTLSLVGESGCGKSTAGRSILRLVEPQAGQVHLDETDVTALAPAELRRARRDMQMIFQDPFASLNPQMRLFDQVSEPLRNFNIASGSALTDRVAALFDRVHLPRSFLRRYPHELSGGQRQRVAIARALALNPKLIIADEAVSALDVSVQAQVLNLMMELQADLGLSFLFISHDMAVVERVSHDVAVMYLGRIVEIGPRAAVFENPQHPYTKALIKAVPVADPQRRKGEKDLNFKPIPSPIHPVGHVPEPSVYAQAGTDHFVLTTASGY</sequence>
<evidence type="ECO:0000256" key="9">
    <source>
        <dbReference type="ARBA" id="ARBA00023136"/>
    </source>
</evidence>
<dbReference type="InterPro" id="IPR003593">
    <property type="entry name" value="AAA+_ATPase"/>
</dbReference>
<dbReference type="PROSITE" id="PS50893">
    <property type="entry name" value="ABC_TRANSPORTER_2"/>
    <property type="match status" value="2"/>
</dbReference>
<evidence type="ECO:0000256" key="1">
    <source>
        <dbReference type="ARBA" id="ARBA00004417"/>
    </source>
</evidence>
<dbReference type="EMBL" id="FNYY01000010">
    <property type="protein sequence ID" value="SEJ76572.1"/>
    <property type="molecule type" value="Genomic_DNA"/>
</dbReference>
<dbReference type="GeneID" id="80819113"/>
<dbReference type="NCBIfam" id="NF007739">
    <property type="entry name" value="PRK10419.1"/>
    <property type="match status" value="2"/>
</dbReference>